<evidence type="ECO:0000313" key="3">
    <source>
        <dbReference type="EMBL" id="VDK58796.1"/>
    </source>
</evidence>
<keyword evidence="4" id="KW-1185">Reference proteome</keyword>
<keyword evidence="1" id="KW-0175">Coiled coil</keyword>
<name>A0A3P6R8M1_CYLGO</name>
<organism evidence="3 4">
    <name type="scientific">Cylicostephanus goldi</name>
    <name type="common">Nematode worm</name>
    <dbReference type="NCBI Taxonomy" id="71465"/>
    <lineage>
        <taxon>Eukaryota</taxon>
        <taxon>Metazoa</taxon>
        <taxon>Ecdysozoa</taxon>
        <taxon>Nematoda</taxon>
        <taxon>Chromadorea</taxon>
        <taxon>Rhabditida</taxon>
        <taxon>Rhabditina</taxon>
        <taxon>Rhabditomorpha</taxon>
        <taxon>Strongyloidea</taxon>
        <taxon>Strongylidae</taxon>
        <taxon>Cylicostephanus</taxon>
    </lineage>
</organism>
<dbReference type="OrthoDB" id="5874790at2759"/>
<feature type="non-terminal residue" evidence="3">
    <location>
        <position position="1"/>
    </location>
</feature>
<evidence type="ECO:0000313" key="4">
    <source>
        <dbReference type="Proteomes" id="UP000271889"/>
    </source>
</evidence>
<dbReference type="EMBL" id="UYRV01012287">
    <property type="protein sequence ID" value="VDK58796.1"/>
    <property type="molecule type" value="Genomic_DNA"/>
</dbReference>
<dbReference type="AlphaFoldDB" id="A0A3P6R8M1"/>
<evidence type="ECO:0000256" key="1">
    <source>
        <dbReference type="SAM" id="Coils"/>
    </source>
</evidence>
<feature type="compositionally biased region" description="Low complexity" evidence="2">
    <location>
        <begin position="40"/>
        <end position="52"/>
    </location>
</feature>
<evidence type="ECO:0000256" key="2">
    <source>
        <dbReference type="SAM" id="MobiDB-lite"/>
    </source>
</evidence>
<sequence>SGVAAHSPNVCVTCTKKLLLEQFGGKELLFPNEPPPWYKPPEAAAQESPSSAKDQERESKRKSRKRGNQETKMVIPKEEIDDYLLKLSVGLPDGKLMFEIKKYKKVSKEAARKLLVEIRRRAKKERLERDGDDKEKSEVPRENLPWAPSKKDLFPRGLLSKLSQEEQQRYLATCQSIMNTGEIRFASNLKELADFQKQAQEERENIENLVIDAIENNLEGDTTSASSHPLQYNHEMAADFILKRWEKRWHDAKFKTQFASSTPQCSIDWNIRDIRADPEIRPMLTATLLKGRVDRIQVIV</sequence>
<proteinExistence type="predicted"/>
<feature type="coiled-coil region" evidence="1">
    <location>
        <begin position="189"/>
        <end position="216"/>
    </location>
</feature>
<gene>
    <name evidence="3" type="ORF">CGOC_LOCUS4438</name>
</gene>
<feature type="region of interest" description="Disordered" evidence="2">
    <location>
        <begin position="31"/>
        <end position="73"/>
    </location>
</feature>
<protein>
    <submittedName>
        <fullName evidence="3">Uncharacterized protein</fullName>
    </submittedName>
</protein>
<feature type="region of interest" description="Disordered" evidence="2">
    <location>
        <begin position="125"/>
        <end position="147"/>
    </location>
</feature>
<accession>A0A3P6R8M1</accession>
<feature type="compositionally biased region" description="Basic and acidic residues" evidence="2">
    <location>
        <begin position="125"/>
        <end position="141"/>
    </location>
</feature>
<reference evidence="3 4" key="1">
    <citation type="submission" date="2018-11" db="EMBL/GenBank/DDBJ databases">
        <authorList>
            <consortium name="Pathogen Informatics"/>
        </authorList>
    </citation>
    <scope>NUCLEOTIDE SEQUENCE [LARGE SCALE GENOMIC DNA]</scope>
</reference>
<dbReference type="Proteomes" id="UP000271889">
    <property type="component" value="Unassembled WGS sequence"/>
</dbReference>